<reference evidence="1" key="1">
    <citation type="submission" date="2022-10" db="EMBL/GenBank/DDBJ databases">
        <title>Culturing micro-colonial fungi from biological soil crusts in the Mojave desert and describing Neophaeococcomyces mojavensis, and introducing the new genera and species Taxawa tesnikishii.</title>
        <authorList>
            <person name="Kurbessoian T."/>
            <person name="Stajich J.E."/>
        </authorList>
    </citation>
    <scope>NUCLEOTIDE SEQUENCE</scope>
    <source>
        <strain evidence="1">JES_112</strain>
    </source>
</reference>
<dbReference type="EMBL" id="JAPDRQ010000090">
    <property type="protein sequence ID" value="KAJ9655750.1"/>
    <property type="molecule type" value="Genomic_DNA"/>
</dbReference>
<evidence type="ECO:0000313" key="1">
    <source>
        <dbReference type="EMBL" id="KAJ9655750.1"/>
    </source>
</evidence>
<proteinExistence type="predicted"/>
<comment type="caution">
    <text evidence="1">The sequence shown here is derived from an EMBL/GenBank/DDBJ whole genome shotgun (WGS) entry which is preliminary data.</text>
</comment>
<gene>
    <name evidence="1" type="ORF">H2198_005456</name>
</gene>
<dbReference type="Proteomes" id="UP001172386">
    <property type="component" value="Unassembled WGS sequence"/>
</dbReference>
<keyword evidence="2" id="KW-1185">Reference proteome</keyword>
<organism evidence="1 2">
    <name type="scientific">Neophaeococcomyces mojaviensis</name>
    <dbReference type="NCBI Taxonomy" id="3383035"/>
    <lineage>
        <taxon>Eukaryota</taxon>
        <taxon>Fungi</taxon>
        <taxon>Dikarya</taxon>
        <taxon>Ascomycota</taxon>
        <taxon>Pezizomycotina</taxon>
        <taxon>Eurotiomycetes</taxon>
        <taxon>Chaetothyriomycetidae</taxon>
        <taxon>Chaetothyriales</taxon>
        <taxon>Chaetothyriales incertae sedis</taxon>
        <taxon>Neophaeococcomyces</taxon>
    </lineage>
</organism>
<evidence type="ECO:0000313" key="2">
    <source>
        <dbReference type="Proteomes" id="UP001172386"/>
    </source>
</evidence>
<name>A0ACC3A5Y2_9EURO</name>
<accession>A0ACC3A5Y2</accession>
<protein>
    <submittedName>
        <fullName evidence="1">Uncharacterized protein</fullName>
    </submittedName>
</protein>
<sequence>MPTLLFVDEKKQEGERWRFLPQVQDEGGSEEPKVWDNFCISDWDLFMFDGKPINEVVFWKGKAGEVDKVELTGFRSSLNRTETQKEENESGLWRDTLVDQTHKSW</sequence>